<dbReference type="GO" id="GO:0046872">
    <property type="term" value="F:metal ion binding"/>
    <property type="evidence" value="ECO:0007669"/>
    <property type="project" value="InterPro"/>
</dbReference>
<dbReference type="RefSeq" id="WP_156191687.1">
    <property type="nucleotide sequence ID" value="NZ_CP046452.1"/>
</dbReference>
<dbReference type="PANTHER" id="PTHR45867:SF3">
    <property type="entry name" value="ACID PHOSPHATASE TYPE 7"/>
    <property type="match status" value="1"/>
</dbReference>
<reference evidence="6" key="1">
    <citation type="submission" date="2019-11" db="EMBL/GenBank/DDBJ databases">
        <title>Complete genome sequence of Corynebacterium kalinowskii 1959, a novel Corynebacterium species isolated from soil of a small paddock in Vilsendorf, Germany.</title>
        <authorList>
            <person name="Schaffert L."/>
            <person name="Ruwe M."/>
            <person name="Milse J."/>
            <person name="Hanuschka K."/>
            <person name="Ortseifen V."/>
            <person name="Droste J."/>
            <person name="Brandt D."/>
            <person name="Schlueter L."/>
            <person name="Kutter Y."/>
            <person name="Vinke S."/>
            <person name="Viehoefer P."/>
            <person name="Jacob L."/>
            <person name="Luebke N.-C."/>
            <person name="Schulte-Berndt E."/>
            <person name="Hain C."/>
            <person name="Linder M."/>
            <person name="Schmidt P."/>
            <person name="Wollenschlaeger L."/>
            <person name="Luttermann T."/>
            <person name="Thieme E."/>
            <person name="Hassa J."/>
            <person name="Haak M."/>
            <person name="Wittchen M."/>
            <person name="Mentz A."/>
            <person name="Persicke M."/>
            <person name="Busche T."/>
            <person name="Ruckert C."/>
        </authorList>
    </citation>
    <scope>NUCLEOTIDE SEQUENCE [LARGE SCALE GENOMIC DNA]</scope>
    <source>
        <strain evidence="6">1959</strain>
    </source>
</reference>
<dbReference type="EMBL" id="CP046452">
    <property type="protein sequence ID" value="QGU01268.1"/>
    <property type="molecule type" value="Genomic_DNA"/>
</dbReference>
<dbReference type="Pfam" id="PF00149">
    <property type="entry name" value="Metallophos"/>
    <property type="match status" value="1"/>
</dbReference>
<evidence type="ECO:0000259" key="4">
    <source>
        <dbReference type="Pfam" id="PF16656"/>
    </source>
</evidence>
<sequence>MPPQVFRAILGVGATQSEATVSWRTMTLGPSYVQLSEVGSDNTIVFEGIKQNANTLLYRSMETNLTGLRPGATYNYRIGSPDHGWTDISQFTTSDGDGTWDFLALADPQIGVNLKNAEQGHTWRTSISAATNANPNAEMIISLGDQVDGWGAPQPQYNEFFSPNQLRSYPTAVIPGNHETYLAGMRHFDEHFSLPNESNRDYFYIRNNVLFIGLDSNQNRPEDVARHQAFVRDVVAKHGADVDWTIATYHHVPFSQGSHTNDADVVALREGWTPVLSEVGVDVVLSGHDHIYTRSHLMKGTSAVPQEGNRLQHTDGQTLYITTTTAGGGKYYDFHDVNGQAHPGANPDSIDPALQQPWTAFWSQDYTPGLLGCFREPTGAHPPDCRRSNGQAYRRRHPRQVRQKAGASLFEFSPVRMSESDRN</sequence>
<keyword evidence="6" id="KW-1185">Reference proteome</keyword>
<feature type="domain" description="Purple acid phosphatase N-terminal" evidence="4">
    <location>
        <begin position="10"/>
        <end position="93"/>
    </location>
</feature>
<gene>
    <name evidence="5" type="ORF">CKALI_01845</name>
</gene>
<dbReference type="KEGG" id="ckw:CKALI_01845"/>
<dbReference type="Gene3D" id="3.60.21.10">
    <property type="match status" value="1"/>
</dbReference>
<feature type="domain" description="Calcineurin-like phosphoesterase" evidence="3">
    <location>
        <begin position="132"/>
        <end position="292"/>
    </location>
</feature>
<accession>A0A6B8W0L6</accession>
<organism evidence="5 6">
    <name type="scientific">Corynebacterium kalinowskii</name>
    <dbReference type="NCBI Taxonomy" id="2675216"/>
    <lineage>
        <taxon>Bacteria</taxon>
        <taxon>Bacillati</taxon>
        <taxon>Actinomycetota</taxon>
        <taxon>Actinomycetes</taxon>
        <taxon>Mycobacteriales</taxon>
        <taxon>Corynebacteriaceae</taxon>
        <taxon>Corynebacterium</taxon>
    </lineage>
</organism>
<evidence type="ECO:0000313" key="6">
    <source>
        <dbReference type="Proteomes" id="UP000427071"/>
    </source>
</evidence>
<evidence type="ECO:0000313" key="5">
    <source>
        <dbReference type="EMBL" id="QGU01268.1"/>
    </source>
</evidence>
<dbReference type="SUPFAM" id="SSF49363">
    <property type="entry name" value="Purple acid phosphatase, N-terminal domain"/>
    <property type="match status" value="1"/>
</dbReference>
<dbReference type="AlphaFoldDB" id="A0A6B8W0L6"/>
<evidence type="ECO:0000259" key="3">
    <source>
        <dbReference type="Pfam" id="PF00149"/>
    </source>
</evidence>
<dbReference type="InterPro" id="IPR004843">
    <property type="entry name" value="Calcineurin-like_PHP"/>
</dbReference>
<dbReference type="Proteomes" id="UP000427071">
    <property type="component" value="Chromosome"/>
</dbReference>
<dbReference type="Pfam" id="PF16656">
    <property type="entry name" value="Pur_ac_phosph_N"/>
    <property type="match status" value="1"/>
</dbReference>
<keyword evidence="1" id="KW-0732">Signal</keyword>
<evidence type="ECO:0000256" key="1">
    <source>
        <dbReference type="ARBA" id="ARBA00022729"/>
    </source>
</evidence>
<feature type="region of interest" description="Disordered" evidence="2">
    <location>
        <begin position="378"/>
        <end position="423"/>
    </location>
</feature>
<proteinExistence type="predicted"/>
<protein>
    <submittedName>
        <fullName evidence="5">Calcineurin-like phosphoesterase</fullName>
    </submittedName>
</protein>
<name>A0A6B8W0L6_9CORY</name>
<dbReference type="SUPFAM" id="SSF56300">
    <property type="entry name" value="Metallo-dependent phosphatases"/>
    <property type="match status" value="1"/>
</dbReference>
<dbReference type="InterPro" id="IPR029052">
    <property type="entry name" value="Metallo-depent_PP-like"/>
</dbReference>
<dbReference type="PANTHER" id="PTHR45867">
    <property type="entry name" value="PURPLE ACID PHOSPHATASE"/>
    <property type="match status" value="1"/>
</dbReference>
<dbReference type="Gene3D" id="2.60.40.380">
    <property type="entry name" value="Purple acid phosphatase-like, N-terminal"/>
    <property type="match status" value="1"/>
</dbReference>
<dbReference type="InterPro" id="IPR008963">
    <property type="entry name" value="Purple_acid_Pase-like_N"/>
</dbReference>
<dbReference type="GO" id="GO:0003993">
    <property type="term" value="F:acid phosphatase activity"/>
    <property type="evidence" value="ECO:0007669"/>
    <property type="project" value="InterPro"/>
</dbReference>
<dbReference type="InterPro" id="IPR015914">
    <property type="entry name" value="PAPs_N"/>
</dbReference>
<evidence type="ECO:0000256" key="2">
    <source>
        <dbReference type="SAM" id="MobiDB-lite"/>
    </source>
</evidence>
<feature type="compositionally biased region" description="Basic residues" evidence="2">
    <location>
        <begin position="393"/>
        <end position="402"/>
    </location>
</feature>